<evidence type="ECO:0000313" key="1">
    <source>
        <dbReference type="EMBL" id="MFF3222381.1"/>
    </source>
</evidence>
<comment type="caution">
    <text evidence="1">The sequence shown here is derived from an EMBL/GenBank/DDBJ whole genome shotgun (WGS) entry which is preliminary data.</text>
</comment>
<dbReference type="RefSeq" id="WP_387714298.1">
    <property type="nucleotide sequence ID" value="NZ_JBIAPI010000001.1"/>
</dbReference>
<protein>
    <submittedName>
        <fullName evidence="1">Uncharacterized protein</fullName>
    </submittedName>
</protein>
<name>A0ABW6QMD7_9NOCA</name>
<organism evidence="1 2">
    <name type="scientific">Nocardia suismassiliense</name>
    <dbReference type="NCBI Taxonomy" id="2077092"/>
    <lineage>
        <taxon>Bacteria</taxon>
        <taxon>Bacillati</taxon>
        <taxon>Actinomycetota</taxon>
        <taxon>Actinomycetes</taxon>
        <taxon>Mycobacteriales</taxon>
        <taxon>Nocardiaceae</taxon>
        <taxon>Nocardia</taxon>
    </lineage>
</organism>
<dbReference type="Proteomes" id="UP001601948">
    <property type="component" value="Unassembled WGS sequence"/>
</dbReference>
<keyword evidence="2" id="KW-1185">Reference proteome</keyword>
<proteinExistence type="predicted"/>
<dbReference type="EMBL" id="JBIAPI010000001">
    <property type="protein sequence ID" value="MFF3222381.1"/>
    <property type="molecule type" value="Genomic_DNA"/>
</dbReference>
<gene>
    <name evidence="1" type="ORF">ACFYV7_06260</name>
</gene>
<sequence length="80" mass="8854">MTEVSSTAVDIGISRLPGSIGAECPEQWKRRVDDLAAWRSWSTMRHDYGREHCPGERIQVGGRPVEALRGDITAFSARVA</sequence>
<reference evidence="1 2" key="1">
    <citation type="submission" date="2024-10" db="EMBL/GenBank/DDBJ databases">
        <title>The Natural Products Discovery Center: Release of the First 8490 Sequenced Strains for Exploring Actinobacteria Biosynthetic Diversity.</title>
        <authorList>
            <person name="Kalkreuter E."/>
            <person name="Kautsar S.A."/>
            <person name="Yang D."/>
            <person name="Bader C.D."/>
            <person name="Teijaro C.N."/>
            <person name="Fluegel L."/>
            <person name="Davis C.M."/>
            <person name="Simpson J.R."/>
            <person name="Lauterbach L."/>
            <person name="Steele A.D."/>
            <person name="Gui C."/>
            <person name="Meng S."/>
            <person name="Li G."/>
            <person name="Viehrig K."/>
            <person name="Ye F."/>
            <person name="Su P."/>
            <person name="Kiefer A.F."/>
            <person name="Nichols A."/>
            <person name="Cepeda A.J."/>
            <person name="Yan W."/>
            <person name="Fan B."/>
            <person name="Jiang Y."/>
            <person name="Adhikari A."/>
            <person name="Zheng C.-J."/>
            <person name="Schuster L."/>
            <person name="Cowan T.M."/>
            <person name="Smanski M.J."/>
            <person name="Chevrette M.G."/>
            <person name="De Carvalho L.P.S."/>
            <person name="Shen B."/>
        </authorList>
    </citation>
    <scope>NUCLEOTIDE SEQUENCE [LARGE SCALE GENOMIC DNA]</scope>
    <source>
        <strain evidence="1 2">NPDC003040</strain>
    </source>
</reference>
<evidence type="ECO:0000313" key="2">
    <source>
        <dbReference type="Proteomes" id="UP001601948"/>
    </source>
</evidence>
<accession>A0ABW6QMD7</accession>